<feature type="domain" description="Cyclic nucleotide-binding" evidence="4">
    <location>
        <begin position="1"/>
        <end position="123"/>
    </location>
</feature>
<evidence type="ECO:0000256" key="3">
    <source>
        <dbReference type="ARBA" id="ARBA00023163"/>
    </source>
</evidence>
<dbReference type="InterPro" id="IPR050397">
    <property type="entry name" value="Env_Response_Regulators"/>
</dbReference>
<protein>
    <submittedName>
        <fullName evidence="6">Transcriptional regulator</fullName>
    </submittedName>
</protein>
<dbReference type="PANTHER" id="PTHR24567">
    <property type="entry name" value="CRP FAMILY TRANSCRIPTIONAL REGULATORY PROTEIN"/>
    <property type="match status" value="1"/>
</dbReference>
<dbReference type="Gene3D" id="2.60.120.10">
    <property type="entry name" value="Jelly Rolls"/>
    <property type="match status" value="1"/>
</dbReference>
<dbReference type="InterPro" id="IPR014710">
    <property type="entry name" value="RmlC-like_jellyroll"/>
</dbReference>
<dbReference type="EMBL" id="AP018216">
    <property type="protein sequence ID" value="BAY70065.1"/>
    <property type="molecule type" value="Genomic_DNA"/>
</dbReference>
<dbReference type="Pfam" id="PF00027">
    <property type="entry name" value="cNMP_binding"/>
    <property type="match status" value="1"/>
</dbReference>
<dbReference type="PANTHER" id="PTHR24567:SF74">
    <property type="entry name" value="HTH-TYPE TRANSCRIPTIONAL REGULATOR ARCR"/>
    <property type="match status" value="1"/>
</dbReference>
<dbReference type="GO" id="GO:0005829">
    <property type="term" value="C:cytosol"/>
    <property type="evidence" value="ECO:0007669"/>
    <property type="project" value="TreeGrafter"/>
</dbReference>
<keyword evidence="2" id="KW-0238">DNA-binding</keyword>
<accession>A0A1Z4KM42</accession>
<dbReference type="Proteomes" id="UP000217507">
    <property type="component" value="Chromosome"/>
</dbReference>
<proteinExistence type="predicted"/>
<dbReference type="SUPFAM" id="SSF51206">
    <property type="entry name" value="cAMP-binding domain-like"/>
    <property type="match status" value="1"/>
</dbReference>
<evidence type="ECO:0000313" key="6">
    <source>
        <dbReference type="EMBL" id="BAY70065.1"/>
    </source>
</evidence>
<evidence type="ECO:0000259" key="4">
    <source>
        <dbReference type="PROSITE" id="PS50042"/>
    </source>
</evidence>
<dbReference type="Pfam" id="PF13545">
    <property type="entry name" value="HTH_Crp_2"/>
    <property type="match status" value="1"/>
</dbReference>
<reference evidence="6 7" key="1">
    <citation type="submission" date="2017-06" db="EMBL/GenBank/DDBJ databases">
        <title>Genome sequencing of cyanobaciteial culture collection at National Institute for Environmental Studies (NIES).</title>
        <authorList>
            <person name="Hirose Y."/>
            <person name="Shimura Y."/>
            <person name="Fujisawa T."/>
            <person name="Nakamura Y."/>
            <person name="Kawachi M."/>
        </authorList>
    </citation>
    <scope>NUCLEOTIDE SEQUENCE [LARGE SCALE GENOMIC DNA]</scope>
    <source>
        <strain evidence="6 7">NIES-23</strain>
    </source>
</reference>
<keyword evidence="3" id="KW-0804">Transcription</keyword>
<evidence type="ECO:0000313" key="7">
    <source>
        <dbReference type="Proteomes" id="UP000217507"/>
    </source>
</evidence>
<dbReference type="PROSITE" id="PS50042">
    <property type="entry name" value="CNMP_BINDING_3"/>
    <property type="match status" value="1"/>
</dbReference>
<dbReference type="InterPro" id="IPR012318">
    <property type="entry name" value="HTH_CRP"/>
</dbReference>
<dbReference type="InterPro" id="IPR018490">
    <property type="entry name" value="cNMP-bd_dom_sf"/>
</dbReference>
<dbReference type="InterPro" id="IPR000595">
    <property type="entry name" value="cNMP-bd_dom"/>
</dbReference>
<evidence type="ECO:0000256" key="1">
    <source>
        <dbReference type="ARBA" id="ARBA00023015"/>
    </source>
</evidence>
<dbReference type="SMART" id="SM00419">
    <property type="entry name" value="HTH_CRP"/>
    <property type="match status" value="1"/>
</dbReference>
<dbReference type="PROSITE" id="PS51063">
    <property type="entry name" value="HTH_CRP_2"/>
    <property type="match status" value="1"/>
</dbReference>
<feature type="domain" description="HTH crp-type" evidence="5">
    <location>
        <begin position="137"/>
        <end position="204"/>
    </location>
</feature>
<dbReference type="GO" id="GO:0003700">
    <property type="term" value="F:DNA-binding transcription factor activity"/>
    <property type="evidence" value="ECO:0007669"/>
    <property type="project" value="TreeGrafter"/>
</dbReference>
<name>A0A1Z4KM42_ANAVA</name>
<dbReference type="CDD" id="cd00038">
    <property type="entry name" value="CAP_ED"/>
    <property type="match status" value="1"/>
</dbReference>
<dbReference type="SMART" id="SM00100">
    <property type="entry name" value="cNMP"/>
    <property type="match status" value="1"/>
</dbReference>
<keyword evidence="1" id="KW-0805">Transcription regulation</keyword>
<organism evidence="6 7">
    <name type="scientific">Trichormus variabilis NIES-23</name>
    <dbReference type="NCBI Taxonomy" id="1973479"/>
    <lineage>
        <taxon>Bacteria</taxon>
        <taxon>Bacillati</taxon>
        <taxon>Cyanobacteriota</taxon>
        <taxon>Cyanophyceae</taxon>
        <taxon>Nostocales</taxon>
        <taxon>Nostocaceae</taxon>
        <taxon>Trichormus</taxon>
    </lineage>
</organism>
<dbReference type="InterPro" id="IPR036390">
    <property type="entry name" value="WH_DNA-bd_sf"/>
</dbReference>
<dbReference type="SUPFAM" id="SSF46785">
    <property type="entry name" value="Winged helix' DNA-binding domain"/>
    <property type="match status" value="1"/>
</dbReference>
<dbReference type="GO" id="GO:0003677">
    <property type="term" value="F:DNA binding"/>
    <property type="evidence" value="ECO:0007669"/>
    <property type="project" value="UniProtKB-KW"/>
</dbReference>
<evidence type="ECO:0000256" key="2">
    <source>
        <dbReference type="ARBA" id="ARBA00023125"/>
    </source>
</evidence>
<gene>
    <name evidence="6" type="ORF">NIES23_28650</name>
</gene>
<evidence type="ECO:0000259" key="5">
    <source>
        <dbReference type="PROSITE" id="PS51063"/>
    </source>
</evidence>
<dbReference type="AlphaFoldDB" id="A0A1Z4KM42"/>
<sequence>MINFLNIDHLPENIKMAMAITYESLTAGQPLFHQGDLTRAIFVVISGQIRLMHYTDAGQSIKHYEVKAGESFAEAALFNEFYDCTAIADIPSRVATFPKQAFLATLRQYPDLSEALIVQLARRFHQVKILLELRSIRSARDRVLRYLEISAHPHGNTVNLDKPLKEIAEDMGLSQEALSRVLSQLQKDGTITRKKRQIVLIQELNRT</sequence>